<evidence type="ECO:0000313" key="2">
    <source>
        <dbReference type="Proteomes" id="UP001461498"/>
    </source>
</evidence>
<sequence length="165" mass="19953">MEDQTHKEVNNIARKKKRRSSFIDRHLLGNASLFENPLLDPLENDVVKVPVENPSSESIKVEEVNEYLDKLKTEKKKWIDYEKCLHSKYSRTKKCEMIDLNKYLDYLPKRDRDFLEILDKKLMQGFQDFTFEKYFENENWDSDEFEIENFTEEYCTEDQLYIEGV</sequence>
<proteinExistence type="predicted"/>
<protein>
    <submittedName>
        <fullName evidence="1">Uncharacterized protein</fullName>
    </submittedName>
</protein>
<dbReference type="EMBL" id="JAPXFL010000012">
    <property type="protein sequence ID" value="KAK9498807.1"/>
    <property type="molecule type" value="Genomic_DNA"/>
</dbReference>
<accession>A0AAW1CQK5</accession>
<dbReference type="AlphaFoldDB" id="A0AAW1CQK5"/>
<dbReference type="Proteomes" id="UP001461498">
    <property type="component" value="Unassembled WGS sequence"/>
</dbReference>
<keyword evidence="2" id="KW-1185">Reference proteome</keyword>
<organism evidence="1 2">
    <name type="scientific">Rhynocoris fuscipes</name>
    <dbReference type="NCBI Taxonomy" id="488301"/>
    <lineage>
        <taxon>Eukaryota</taxon>
        <taxon>Metazoa</taxon>
        <taxon>Ecdysozoa</taxon>
        <taxon>Arthropoda</taxon>
        <taxon>Hexapoda</taxon>
        <taxon>Insecta</taxon>
        <taxon>Pterygota</taxon>
        <taxon>Neoptera</taxon>
        <taxon>Paraneoptera</taxon>
        <taxon>Hemiptera</taxon>
        <taxon>Heteroptera</taxon>
        <taxon>Panheteroptera</taxon>
        <taxon>Cimicomorpha</taxon>
        <taxon>Reduviidae</taxon>
        <taxon>Harpactorinae</taxon>
        <taxon>Harpactorini</taxon>
        <taxon>Rhynocoris</taxon>
    </lineage>
</organism>
<reference evidence="1 2" key="1">
    <citation type="submission" date="2022-12" db="EMBL/GenBank/DDBJ databases">
        <title>Chromosome-level genome assembly of true bugs.</title>
        <authorList>
            <person name="Ma L."/>
            <person name="Li H."/>
        </authorList>
    </citation>
    <scope>NUCLEOTIDE SEQUENCE [LARGE SCALE GENOMIC DNA]</scope>
    <source>
        <strain evidence="1">Lab_2022b</strain>
    </source>
</reference>
<gene>
    <name evidence="1" type="ORF">O3M35_003364</name>
</gene>
<name>A0AAW1CQK5_9HEMI</name>
<evidence type="ECO:0000313" key="1">
    <source>
        <dbReference type="EMBL" id="KAK9498807.1"/>
    </source>
</evidence>
<comment type="caution">
    <text evidence="1">The sequence shown here is derived from an EMBL/GenBank/DDBJ whole genome shotgun (WGS) entry which is preliminary data.</text>
</comment>